<evidence type="ECO:0000313" key="6">
    <source>
        <dbReference type="Proteomes" id="UP000230750"/>
    </source>
</evidence>
<dbReference type="InterPro" id="IPR011992">
    <property type="entry name" value="EF-hand-dom_pair"/>
</dbReference>
<evidence type="ECO:0000256" key="1">
    <source>
        <dbReference type="ARBA" id="ARBA00022837"/>
    </source>
</evidence>
<reference evidence="5 6" key="1">
    <citation type="journal article" date="2017" name="PLoS Biol.">
        <title>The sea cucumber genome provides insights into morphological evolution and visceral regeneration.</title>
        <authorList>
            <person name="Zhang X."/>
            <person name="Sun L."/>
            <person name="Yuan J."/>
            <person name="Sun Y."/>
            <person name="Gao Y."/>
            <person name="Zhang L."/>
            <person name="Li S."/>
            <person name="Dai H."/>
            <person name="Hamel J.F."/>
            <person name="Liu C."/>
            <person name="Yu Y."/>
            <person name="Liu S."/>
            <person name="Lin W."/>
            <person name="Guo K."/>
            <person name="Jin S."/>
            <person name="Xu P."/>
            <person name="Storey K.B."/>
            <person name="Huan P."/>
            <person name="Zhang T."/>
            <person name="Zhou Y."/>
            <person name="Zhang J."/>
            <person name="Lin C."/>
            <person name="Li X."/>
            <person name="Xing L."/>
            <person name="Huo D."/>
            <person name="Sun M."/>
            <person name="Wang L."/>
            <person name="Mercier A."/>
            <person name="Li F."/>
            <person name="Yang H."/>
            <person name="Xiang J."/>
        </authorList>
    </citation>
    <scope>NUCLEOTIDE SEQUENCE [LARGE SCALE GENOMIC DNA]</scope>
    <source>
        <strain evidence="5">Shaxun</strain>
        <tissue evidence="5">Muscle</tissue>
    </source>
</reference>
<dbReference type="PROSITE" id="PS50031">
    <property type="entry name" value="EH"/>
    <property type="match status" value="1"/>
</dbReference>
<evidence type="ECO:0000313" key="5">
    <source>
        <dbReference type="EMBL" id="PIK33527.1"/>
    </source>
</evidence>
<dbReference type="InterPro" id="IPR000261">
    <property type="entry name" value="EH_dom"/>
</dbReference>
<protein>
    <submittedName>
        <fullName evidence="5">Putative intersectin-1-like</fullName>
    </submittedName>
</protein>
<dbReference type="InterPro" id="IPR002048">
    <property type="entry name" value="EF_hand_dom"/>
</dbReference>
<accession>A0A2G8JCQ8</accession>
<dbReference type="CDD" id="cd00052">
    <property type="entry name" value="EH"/>
    <property type="match status" value="1"/>
</dbReference>
<dbReference type="AlphaFoldDB" id="A0A2G8JCQ8"/>
<keyword evidence="1" id="KW-0106">Calcium</keyword>
<dbReference type="PANTHER" id="PTHR11216">
    <property type="entry name" value="EH DOMAIN"/>
    <property type="match status" value="1"/>
</dbReference>
<name>A0A2G8JCQ8_STIJA</name>
<comment type="caution">
    <text evidence="5">The sequence shown here is derived from an EMBL/GenBank/DDBJ whole genome shotgun (WGS) entry which is preliminary data.</text>
</comment>
<gene>
    <name evidence="5" type="ORF">BSL78_29661</name>
</gene>
<feature type="domain" description="EH" evidence="3">
    <location>
        <begin position="15"/>
        <end position="103"/>
    </location>
</feature>
<dbReference type="GO" id="GO:0005509">
    <property type="term" value="F:calcium ion binding"/>
    <property type="evidence" value="ECO:0007669"/>
    <property type="project" value="InterPro"/>
</dbReference>
<dbReference type="GO" id="GO:0097708">
    <property type="term" value="C:intracellular vesicle"/>
    <property type="evidence" value="ECO:0007669"/>
    <property type="project" value="TreeGrafter"/>
</dbReference>
<evidence type="ECO:0000259" key="3">
    <source>
        <dbReference type="PROSITE" id="PS50031"/>
    </source>
</evidence>
<keyword evidence="6" id="KW-1185">Reference proteome</keyword>
<dbReference type="Gene3D" id="1.10.238.10">
    <property type="entry name" value="EF-hand"/>
    <property type="match status" value="1"/>
</dbReference>
<organism evidence="5 6">
    <name type="scientific">Stichopus japonicus</name>
    <name type="common">Sea cucumber</name>
    <dbReference type="NCBI Taxonomy" id="307972"/>
    <lineage>
        <taxon>Eukaryota</taxon>
        <taxon>Metazoa</taxon>
        <taxon>Echinodermata</taxon>
        <taxon>Eleutherozoa</taxon>
        <taxon>Echinozoa</taxon>
        <taxon>Holothuroidea</taxon>
        <taxon>Aspidochirotacea</taxon>
        <taxon>Aspidochirotida</taxon>
        <taxon>Stichopodidae</taxon>
        <taxon>Apostichopus</taxon>
    </lineage>
</organism>
<dbReference type="PANTHER" id="PTHR11216:SF170">
    <property type="entry name" value="DYNAMIN ASSOCIATED PROTEIN 160, ISOFORM D"/>
    <property type="match status" value="1"/>
</dbReference>
<dbReference type="InterPro" id="IPR018247">
    <property type="entry name" value="EF_Hand_1_Ca_BS"/>
</dbReference>
<feature type="region of interest" description="Disordered" evidence="2">
    <location>
        <begin position="154"/>
        <end position="174"/>
    </location>
</feature>
<dbReference type="OrthoDB" id="2015333at2759"/>
<dbReference type="SUPFAM" id="SSF47473">
    <property type="entry name" value="EF-hand"/>
    <property type="match status" value="1"/>
</dbReference>
<dbReference type="STRING" id="307972.A0A2G8JCQ8"/>
<dbReference type="GO" id="GO:0042734">
    <property type="term" value="C:presynaptic membrane"/>
    <property type="evidence" value="ECO:0007669"/>
    <property type="project" value="TreeGrafter"/>
</dbReference>
<dbReference type="FunFam" id="1.10.238.10:FF:000055">
    <property type="entry name" value="Intersectin-1 isoform 1"/>
    <property type="match status" value="1"/>
</dbReference>
<dbReference type="Pfam" id="PF12763">
    <property type="entry name" value="EH"/>
    <property type="match status" value="1"/>
</dbReference>
<dbReference type="PROSITE" id="PS00018">
    <property type="entry name" value="EF_HAND_1"/>
    <property type="match status" value="1"/>
</dbReference>
<dbReference type="GO" id="GO:0060090">
    <property type="term" value="F:molecular adaptor activity"/>
    <property type="evidence" value="ECO:0007669"/>
    <property type="project" value="TreeGrafter"/>
</dbReference>
<evidence type="ECO:0000256" key="2">
    <source>
        <dbReference type="SAM" id="MobiDB-lite"/>
    </source>
</evidence>
<dbReference type="GO" id="GO:0150007">
    <property type="term" value="P:clathrin-dependent synaptic vesicle endocytosis"/>
    <property type="evidence" value="ECO:0007669"/>
    <property type="project" value="TreeGrafter"/>
</dbReference>
<proteinExistence type="predicted"/>
<sequence>MMQQSATEWRITAEERAKHDAQFYQLKPINGFVTGQSARQFFLQSNLPPAVLGQIWELADFNKDGRLDKLEFSIAMYLIKKKLENKDLPVTLPNSLMLQPSPMGFGGTQHPGYGTHASHATSWIWGMNTGASPGYMPGFQPSMVSPLARAGTLPAQSAAMPGSPERSRSAAISPEWAIPQSSKLKYKQQFNQNDRIRVGL</sequence>
<dbReference type="GO" id="GO:0005737">
    <property type="term" value="C:cytoplasm"/>
    <property type="evidence" value="ECO:0007669"/>
    <property type="project" value="TreeGrafter"/>
</dbReference>
<dbReference type="EMBL" id="MRZV01002510">
    <property type="protein sequence ID" value="PIK33527.1"/>
    <property type="molecule type" value="Genomic_DNA"/>
</dbReference>
<dbReference type="SMART" id="SM00027">
    <property type="entry name" value="EH"/>
    <property type="match status" value="1"/>
</dbReference>
<evidence type="ECO:0000259" key="4">
    <source>
        <dbReference type="PROSITE" id="PS50222"/>
    </source>
</evidence>
<dbReference type="PROSITE" id="PS50222">
    <property type="entry name" value="EF_HAND_2"/>
    <property type="match status" value="1"/>
</dbReference>
<feature type="domain" description="EF-hand" evidence="4">
    <location>
        <begin position="47"/>
        <end position="82"/>
    </location>
</feature>
<dbReference type="Proteomes" id="UP000230750">
    <property type="component" value="Unassembled WGS sequence"/>
</dbReference>